<gene>
    <name evidence="1" type="ORF">KQX54_002480</name>
</gene>
<evidence type="ECO:0000313" key="1">
    <source>
        <dbReference type="EMBL" id="KAH0551878.1"/>
    </source>
</evidence>
<comment type="caution">
    <text evidence="1">The sequence shown here is derived from an EMBL/GenBank/DDBJ whole genome shotgun (WGS) entry which is preliminary data.</text>
</comment>
<dbReference type="EMBL" id="JAHXZJ010001492">
    <property type="protein sequence ID" value="KAH0551878.1"/>
    <property type="molecule type" value="Genomic_DNA"/>
</dbReference>
<accession>A0AAV7IFV5</accession>
<sequence length="147" mass="16668">MPFAEGVECFVGITELSALILLPGAESFGLSLTNSSGCLQSMRYYADNCIFIVISRALVRLPSERLFRDLGVDFNLDFKGLTMFIFAYNQRQNGCPKINFTLTNILRWSCKRLGYRLYGSRILETIYFQRSTNFSPVLCDNLAPSYA</sequence>
<organism evidence="1 2">
    <name type="scientific">Cotesia glomerata</name>
    <name type="common">Lepidopteran parasitic wasp</name>
    <name type="synonym">Apanteles glomeratus</name>
    <dbReference type="NCBI Taxonomy" id="32391"/>
    <lineage>
        <taxon>Eukaryota</taxon>
        <taxon>Metazoa</taxon>
        <taxon>Ecdysozoa</taxon>
        <taxon>Arthropoda</taxon>
        <taxon>Hexapoda</taxon>
        <taxon>Insecta</taxon>
        <taxon>Pterygota</taxon>
        <taxon>Neoptera</taxon>
        <taxon>Endopterygota</taxon>
        <taxon>Hymenoptera</taxon>
        <taxon>Apocrita</taxon>
        <taxon>Ichneumonoidea</taxon>
        <taxon>Braconidae</taxon>
        <taxon>Microgastrinae</taxon>
        <taxon>Cotesia</taxon>
    </lineage>
</organism>
<dbReference type="AlphaFoldDB" id="A0AAV7IFV5"/>
<name>A0AAV7IFV5_COTGL</name>
<keyword evidence="2" id="KW-1185">Reference proteome</keyword>
<protein>
    <submittedName>
        <fullName evidence="1">Uncharacterized protein</fullName>
    </submittedName>
</protein>
<dbReference type="Proteomes" id="UP000826195">
    <property type="component" value="Unassembled WGS sequence"/>
</dbReference>
<reference evidence="1 2" key="1">
    <citation type="journal article" date="2021" name="J. Hered.">
        <title>A chromosome-level genome assembly of the parasitoid wasp, Cotesia glomerata (Hymenoptera: Braconidae).</title>
        <authorList>
            <person name="Pinto B.J."/>
            <person name="Weis J.J."/>
            <person name="Gamble T."/>
            <person name="Ode P.J."/>
            <person name="Paul R."/>
            <person name="Zaspel J.M."/>
        </authorList>
    </citation>
    <scope>NUCLEOTIDE SEQUENCE [LARGE SCALE GENOMIC DNA]</scope>
    <source>
        <strain evidence="1">CgM1</strain>
    </source>
</reference>
<proteinExistence type="predicted"/>
<evidence type="ECO:0000313" key="2">
    <source>
        <dbReference type="Proteomes" id="UP000826195"/>
    </source>
</evidence>